<dbReference type="FunFam" id="3.40.50.720:FF:000208">
    <property type="entry name" value="Prephenate dehydrogenase"/>
    <property type="match status" value="1"/>
</dbReference>
<dbReference type="GO" id="GO:0006571">
    <property type="term" value="P:tyrosine biosynthetic process"/>
    <property type="evidence" value="ECO:0007669"/>
    <property type="project" value="InterPro"/>
</dbReference>
<dbReference type="GO" id="GO:0070403">
    <property type="term" value="F:NAD+ binding"/>
    <property type="evidence" value="ECO:0007669"/>
    <property type="project" value="InterPro"/>
</dbReference>
<dbReference type="Gene3D" id="1.10.3660.10">
    <property type="entry name" value="6-phosphogluconate dehydrogenase C-terminal like domain"/>
    <property type="match status" value="1"/>
</dbReference>
<sequence length="286" mass="32726">MKIAIVGLGVIGGSFAKAIRHHDNKHYIMAIDTNVETLKLAENQGFIDYGETVNKTVLQQADLVIFALYPEVMKEYVRTHKNEFKDGAIITDTTGVKRTVIASMRDVIPSQVDFIFGHPMAGREKRGFEYADASVFEGANYVITPTDANNPRNIEWFKGFLANLGFKRVTITDPDTHDEMIAHTSQLTHAIAVALINSDDRSHETIRFIGDSYRDLTRIANMNEKLWPELFMNNKDHLVTYMERFEEAFHELKIAIQEDDVEKMEAIFKESTARRIKLQESDLRIR</sequence>
<dbReference type="RefSeq" id="WP_133444141.1">
    <property type="nucleotide sequence ID" value="NZ_SCWB01000012.1"/>
</dbReference>
<comment type="similarity">
    <text evidence="1">Belongs to the prephenate/arogenate dehydrogenase family.</text>
</comment>
<dbReference type="Pfam" id="PF02153">
    <property type="entry name" value="PDH_N"/>
    <property type="match status" value="1"/>
</dbReference>
<dbReference type="InterPro" id="IPR050812">
    <property type="entry name" value="Preph/Arog_dehydrog"/>
</dbReference>
<name>A0A4R6BTG0_9STAP</name>
<dbReference type="OrthoDB" id="9802008at2"/>
<dbReference type="PANTHER" id="PTHR21363:SF0">
    <property type="entry name" value="PREPHENATE DEHYDROGENASE [NADP(+)]"/>
    <property type="match status" value="1"/>
</dbReference>
<dbReference type="InterPro" id="IPR003099">
    <property type="entry name" value="Prephen_DH"/>
</dbReference>
<accession>A0A4R6BTG0</accession>
<dbReference type="AlphaFoldDB" id="A0A4R6BTG0"/>
<gene>
    <name evidence="5" type="ORF">ERX29_07780</name>
</gene>
<dbReference type="InterPro" id="IPR046825">
    <property type="entry name" value="PDH_C"/>
</dbReference>
<proteinExistence type="inferred from homology"/>
<dbReference type="Gene3D" id="3.40.50.720">
    <property type="entry name" value="NAD(P)-binding Rossmann-like Domain"/>
    <property type="match status" value="1"/>
</dbReference>
<keyword evidence="2" id="KW-0560">Oxidoreductase</keyword>
<organism evidence="5 6">
    <name type="scientific">Macrococcus lamae</name>
    <dbReference type="NCBI Taxonomy" id="198484"/>
    <lineage>
        <taxon>Bacteria</taxon>
        <taxon>Bacillati</taxon>
        <taxon>Bacillota</taxon>
        <taxon>Bacilli</taxon>
        <taxon>Bacillales</taxon>
        <taxon>Staphylococcaceae</taxon>
        <taxon>Macrococcus</taxon>
    </lineage>
</organism>
<evidence type="ECO:0000256" key="1">
    <source>
        <dbReference type="ARBA" id="ARBA00007964"/>
    </source>
</evidence>
<dbReference type="InterPro" id="IPR008927">
    <property type="entry name" value="6-PGluconate_DH-like_C_sf"/>
</dbReference>
<dbReference type="InterPro" id="IPR036291">
    <property type="entry name" value="NAD(P)-bd_dom_sf"/>
</dbReference>
<evidence type="ECO:0000256" key="2">
    <source>
        <dbReference type="ARBA" id="ARBA00023002"/>
    </source>
</evidence>
<dbReference type="Proteomes" id="UP000294802">
    <property type="component" value="Unassembled WGS sequence"/>
</dbReference>
<dbReference type="Pfam" id="PF20463">
    <property type="entry name" value="PDH_C"/>
    <property type="match status" value="1"/>
</dbReference>
<evidence type="ECO:0000313" key="6">
    <source>
        <dbReference type="Proteomes" id="UP000294802"/>
    </source>
</evidence>
<dbReference type="PANTHER" id="PTHR21363">
    <property type="entry name" value="PREPHENATE DEHYDROGENASE"/>
    <property type="match status" value="1"/>
</dbReference>
<keyword evidence="6" id="KW-1185">Reference proteome</keyword>
<evidence type="ECO:0000256" key="3">
    <source>
        <dbReference type="ARBA" id="ARBA00029440"/>
    </source>
</evidence>
<dbReference type="InterPro" id="IPR046826">
    <property type="entry name" value="PDH_N"/>
</dbReference>
<protein>
    <submittedName>
        <fullName evidence="5">Prephenate dehydrogenase</fullName>
    </submittedName>
</protein>
<dbReference type="PROSITE" id="PS51176">
    <property type="entry name" value="PDH_ADH"/>
    <property type="match status" value="1"/>
</dbReference>
<reference evidence="5 6" key="1">
    <citation type="submission" date="2019-01" db="EMBL/GenBank/DDBJ databases">
        <title>Draft genome sequences of the type strains of six Macrococcus species.</title>
        <authorList>
            <person name="Mazhar S."/>
            <person name="Altermann E."/>
            <person name="Hill C."/>
            <person name="Mcauliffe O."/>
        </authorList>
    </citation>
    <scope>NUCLEOTIDE SEQUENCE [LARGE SCALE GENOMIC DNA]</scope>
    <source>
        <strain evidence="5 6">CCM4815</strain>
    </source>
</reference>
<dbReference type="SUPFAM" id="SSF51735">
    <property type="entry name" value="NAD(P)-binding Rossmann-fold domains"/>
    <property type="match status" value="1"/>
</dbReference>
<comment type="caution">
    <text evidence="5">The sequence shown here is derived from an EMBL/GenBank/DDBJ whole genome shotgun (WGS) entry which is preliminary data.</text>
</comment>
<evidence type="ECO:0000313" key="5">
    <source>
        <dbReference type="EMBL" id="TDM07942.1"/>
    </source>
</evidence>
<dbReference type="GO" id="GO:0004665">
    <property type="term" value="F:prephenate dehydrogenase (NADP+) activity"/>
    <property type="evidence" value="ECO:0007669"/>
    <property type="project" value="InterPro"/>
</dbReference>
<dbReference type="EMBL" id="SCWB01000012">
    <property type="protein sequence ID" value="TDM07942.1"/>
    <property type="molecule type" value="Genomic_DNA"/>
</dbReference>
<dbReference type="SUPFAM" id="SSF48179">
    <property type="entry name" value="6-phosphogluconate dehydrogenase C-terminal domain-like"/>
    <property type="match status" value="1"/>
</dbReference>
<evidence type="ECO:0000259" key="4">
    <source>
        <dbReference type="PROSITE" id="PS51176"/>
    </source>
</evidence>
<comment type="pathway">
    <text evidence="3">Amino-acid biosynthesis.</text>
</comment>
<feature type="domain" description="Prephenate/arogenate dehydrogenase" evidence="4">
    <location>
        <begin position="1"/>
        <end position="286"/>
    </location>
</feature>
<dbReference type="GO" id="GO:0008977">
    <property type="term" value="F:prephenate dehydrogenase (NAD+) activity"/>
    <property type="evidence" value="ECO:0007669"/>
    <property type="project" value="InterPro"/>
</dbReference>